<evidence type="ECO:0000313" key="5">
    <source>
        <dbReference type="Proteomes" id="UP001159427"/>
    </source>
</evidence>
<protein>
    <recommendedName>
        <fullName evidence="3">DDE Tnp4 domain-containing protein</fullName>
    </recommendedName>
</protein>
<dbReference type="PANTHER" id="PTHR34615:SF1">
    <property type="entry name" value="PX DOMAIN-CONTAINING PROTEIN"/>
    <property type="match status" value="1"/>
</dbReference>
<comment type="caution">
    <text evidence="4">The sequence shown here is derived from an EMBL/GenBank/DDBJ whole genome shotgun (WGS) entry which is preliminary data.</text>
</comment>
<keyword evidence="5" id="KW-1185">Reference proteome</keyword>
<sequence>MLFNDEILDEDEMFCVFSELNRKNPPFPYWNYDRIEKQMDDMSSAEIKSEFRFGHSELPLLAEALQIPQYFVCSNGTVASGMEGLLMLLKRFAYPCCLSDMIPRFGRSVPQISLILAEVTDHIYRTNGHLLQDLNQPWLEPQQLESFARAIHQRGAALSNCWGFVDGTVRPICRPGEHQCIMYNGHKRVHGIKFQSVVALNGLIANLYGPALKSIIFLVLDCNPLEFLLKQLDYKPEFLCYSINYIIIHQTHYEKSDWSRAFNQFTIACELEMINVIFATDICLVTKPLEGKRHDAGMLRMSGLLDQLQQFSHSPAGQPLCIYGDPAYPLRIHLQAPYKAAHLTQDQEAFNSSMSDVRSAVEWVFGDILSYFAFLDFKKNLKIGLSPIGTMYSVCGLLRNAVTCFYGSTTSDYFDLQPPTIQEYFQI</sequence>
<comment type="cofactor">
    <cofactor evidence="1">
        <name>a divalent metal cation</name>
        <dbReference type="ChEBI" id="CHEBI:60240"/>
    </cofactor>
</comment>
<evidence type="ECO:0000259" key="3">
    <source>
        <dbReference type="Pfam" id="PF13359"/>
    </source>
</evidence>
<evidence type="ECO:0000313" key="4">
    <source>
        <dbReference type="EMBL" id="CAH3027165.1"/>
    </source>
</evidence>
<dbReference type="Pfam" id="PF13359">
    <property type="entry name" value="DDE_Tnp_4"/>
    <property type="match status" value="1"/>
</dbReference>
<dbReference type="Proteomes" id="UP001159427">
    <property type="component" value="Unassembled WGS sequence"/>
</dbReference>
<name>A0ABN8MF36_9CNID</name>
<keyword evidence="2" id="KW-0479">Metal-binding</keyword>
<reference evidence="4 5" key="1">
    <citation type="submission" date="2022-05" db="EMBL/GenBank/DDBJ databases">
        <authorList>
            <consortium name="Genoscope - CEA"/>
            <person name="William W."/>
        </authorList>
    </citation>
    <scope>NUCLEOTIDE SEQUENCE [LARGE SCALE GENOMIC DNA]</scope>
</reference>
<gene>
    <name evidence="4" type="ORF">PEVE_00030971</name>
</gene>
<evidence type="ECO:0000256" key="2">
    <source>
        <dbReference type="ARBA" id="ARBA00022723"/>
    </source>
</evidence>
<accession>A0ABN8MF36</accession>
<feature type="domain" description="DDE Tnp4" evidence="3">
    <location>
        <begin position="279"/>
        <end position="400"/>
    </location>
</feature>
<dbReference type="InterPro" id="IPR027806">
    <property type="entry name" value="HARBI1_dom"/>
</dbReference>
<dbReference type="PANTHER" id="PTHR34615">
    <property type="entry name" value="PX DOMAIN-CONTAINING PROTEIN"/>
    <property type="match status" value="1"/>
</dbReference>
<proteinExistence type="predicted"/>
<dbReference type="EMBL" id="CALNXI010000440">
    <property type="protein sequence ID" value="CAH3027165.1"/>
    <property type="molecule type" value="Genomic_DNA"/>
</dbReference>
<evidence type="ECO:0000256" key="1">
    <source>
        <dbReference type="ARBA" id="ARBA00001968"/>
    </source>
</evidence>
<organism evidence="4 5">
    <name type="scientific">Porites evermanni</name>
    <dbReference type="NCBI Taxonomy" id="104178"/>
    <lineage>
        <taxon>Eukaryota</taxon>
        <taxon>Metazoa</taxon>
        <taxon>Cnidaria</taxon>
        <taxon>Anthozoa</taxon>
        <taxon>Hexacorallia</taxon>
        <taxon>Scleractinia</taxon>
        <taxon>Fungiina</taxon>
        <taxon>Poritidae</taxon>
        <taxon>Porites</taxon>
    </lineage>
</organism>